<proteinExistence type="predicted"/>
<evidence type="ECO:0000313" key="2">
    <source>
        <dbReference type="Proteomes" id="UP000032735"/>
    </source>
</evidence>
<organism evidence="1 2">
    <name type="scientific">Xenorhabdus poinarii G6</name>
    <dbReference type="NCBI Taxonomy" id="1354304"/>
    <lineage>
        <taxon>Bacteria</taxon>
        <taxon>Pseudomonadati</taxon>
        <taxon>Pseudomonadota</taxon>
        <taxon>Gammaproteobacteria</taxon>
        <taxon>Enterobacterales</taxon>
        <taxon>Morganellaceae</taxon>
        <taxon>Xenorhabdus</taxon>
    </lineage>
</organism>
<protein>
    <submittedName>
        <fullName evidence="1">Uncharacterized protein</fullName>
    </submittedName>
</protein>
<dbReference type="KEGG" id="xpo:XPG1_0728"/>
<gene>
    <name evidence="1" type="ORF">XPG1_0728</name>
</gene>
<dbReference type="Proteomes" id="UP000032735">
    <property type="component" value="Chromosome"/>
</dbReference>
<reference evidence="1 2" key="1">
    <citation type="submission" date="2013-07" db="EMBL/GenBank/DDBJ databases">
        <authorList>
            <person name="Genoscope - CEA"/>
        </authorList>
    </citation>
    <scope>NUCLEOTIDE SEQUENCE [LARGE SCALE GENOMIC DNA]</scope>
    <source>
        <strain evidence="1 2">G6</strain>
    </source>
</reference>
<sequence length="66" mass="7908">MALLSIFDSCGKLGRDYIAFVILIYIRYQSVYPYVYEEHFIFNIIKHFIPVYPHMYGEQSSCYQNV</sequence>
<dbReference type="EMBL" id="FO704551">
    <property type="protein sequence ID" value="CDG20383.1"/>
    <property type="molecule type" value="Genomic_DNA"/>
</dbReference>
<name>A0A068QZK6_9GAMM</name>
<dbReference type="AlphaFoldDB" id="A0A068QZK6"/>
<dbReference type="HOGENOM" id="CLU_2830347_0_0_6"/>
<dbReference type="STRING" id="1354304.XPG1_0728"/>
<evidence type="ECO:0000313" key="1">
    <source>
        <dbReference type="EMBL" id="CDG20383.1"/>
    </source>
</evidence>
<keyword evidence="2" id="KW-1185">Reference proteome</keyword>
<accession>A0A068QZK6</accession>